<dbReference type="GO" id="GO:0005524">
    <property type="term" value="F:ATP binding"/>
    <property type="evidence" value="ECO:0007669"/>
    <property type="project" value="UniProtKB-KW"/>
</dbReference>
<feature type="domain" description="ABC transporter" evidence="5">
    <location>
        <begin position="8"/>
        <end position="218"/>
    </location>
</feature>
<dbReference type="Gene3D" id="3.40.50.300">
    <property type="entry name" value="P-loop containing nucleotide triphosphate hydrolases"/>
    <property type="match status" value="1"/>
</dbReference>
<gene>
    <name evidence="6" type="primary">aztA</name>
    <name evidence="6" type="ORF">GCM10022202_25530</name>
</gene>
<keyword evidence="4 6" id="KW-0067">ATP-binding</keyword>
<comment type="similarity">
    <text evidence="1">Belongs to the ABC transporter superfamily.</text>
</comment>
<dbReference type="InterPro" id="IPR050153">
    <property type="entry name" value="Metal_Ion_Import_ABC"/>
</dbReference>
<dbReference type="EMBL" id="BAAAYV010000012">
    <property type="protein sequence ID" value="GAA3662796.1"/>
    <property type="molecule type" value="Genomic_DNA"/>
</dbReference>
<dbReference type="InterPro" id="IPR003593">
    <property type="entry name" value="AAA+_ATPase"/>
</dbReference>
<dbReference type="InterPro" id="IPR003439">
    <property type="entry name" value="ABC_transporter-like_ATP-bd"/>
</dbReference>
<dbReference type="PANTHER" id="PTHR42734">
    <property type="entry name" value="METAL TRANSPORT SYSTEM ATP-BINDING PROTEIN TM_0124-RELATED"/>
    <property type="match status" value="1"/>
</dbReference>
<dbReference type="SMART" id="SM00382">
    <property type="entry name" value="AAA"/>
    <property type="match status" value="1"/>
</dbReference>
<evidence type="ECO:0000256" key="4">
    <source>
        <dbReference type="ARBA" id="ARBA00022840"/>
    </source>
</evidence>
<comment type="caution">
    <text evidence="6">The sequence shown here is derived from an EMBL/GenBank/DDBJ whole genome shotgun (WGS) entry which is preliminary data.</text>
</comment>
<dbReference type="Pfam" id="PF00005">
    <property type="entry name" value="ABC_tran"/>
    <property type="match status" value="1"/>
</dbReference>
<keyword evidence="3" id="KW-0547">Nucleotide-binding</keyword>
<dbReference type="PANTHER" id="PTHR42734:SF5">
    <property type="entry name" value="IRON TRANSPORT SYSTEM ATP-BINDING PROTEIN HI_0361-RELATED"/>
    <property type="match status" value="1"/>
</dbReference>
<keyword evidence="7" id="KW-1185">Reference proteome</keyword>
<dbReference type="Proteomes" id="UP001410795">
    <property type="component" value="Unassembled WGS sequence"/>
</dbReference>
<dbReference type="PROSITE" id="PS50893">
    <property type="entry name" value="ABC_TRANSPORTER_2"/>
    <property type="match status" value="1"/>
</dbReference>
<name>A0ABP7BNJ5_9MICO</name>
<evidence type="ECO:0000256" key="2">
    <source>
        <dbReference type="ARBA" id="ARBA00022448"/>
    </source>
</evidence>
<dbReference type="NCBIfam" id="NF040873">
    <property type="entry name" value="AztA"/>
    <property type="match status" value="1"/>
</dbReference>
<reference evidence="7" key="1">
    <citation type="journal article" date="2019" name="Int. J. Syst. Evol. Microbiol.">
        <title>The Global Catalogue of Microorganisms (GCM) 10K type strain sequencing project: providing services to taxonomists for standard genome sequencing and annotation.</title>
        <authorList>
            <consortium name="The Broad Institute Genomics Platform"/>
            <consortium name="The Broad Institute Genome Sequencing Center for Infectious Disease"/>
            <person name="Wu L."/>
            <person name="Ma J."/>
        </authorList>
    </citation>
    <scope>NUCLEOTIDE SEQUENCE [LARGE SCALE GENOMIC DNA]</scope>
    <source>
        <strain evidence="7">JCM 16546</strain>
    </source>
</reference>
<dbReference type="PROSITE" id="PS00211">
    <property type="entry name" value="ABC_TRANSPORTER_1"/>
    <property type="match status" value="1"/>
</dbReference>
<organism evidence="6 7">
    <name type="scientific">Microbacterium marinilacus</name>
    <dbReference type="NCBI Taxonomy" id="415209"/>
    <lineage>
        <taxon>Bacteria</taxon>
        <taxon>Bacillati</taxon>
        <taxon>Actinomycetota</taxon>
        <taxon>Actinomycetes</taxon>
        <taxon>Micrococcales</taxon>
        <taxon>Microbacteriaceae</taxon>
        <taxon>Microbacterium</taxon>
    </lineage>
</organism>
<sequence>MPTHRPAILTRSLSFGYGPTDVIADISVHIPYGTVTAIAGPNGAGKSTLLELMAGVLSPRAGTVERAEPPALVVQHPAAPTSLPLTVRDVVELGLWARASSLPATRGARPKHRAAVVSAIHRVGLEGLERRPFADLSGGQRQRALLAQGIVRAPALILLDEPAAGLDAASRSRTRQILAEEAQRGAAVACVTHDPESIAAADRVIRLDSGRAATDPAA</sequence>
<protein>
    <submittedName>
        <fullName evidence="6">Zinc ABC transporter ATP-binding protein AztA</fullName>
    </submittedName>
</protein>
<accession>A0ABP7BNJ5</accession>
<dbReference type="InterPro" id="IPR047748">
    <property type="entry name" value="AztA-like"/>
</dbReference>
<dbReference type="InterPro" id="IPR027417">
    <property type="entry name" value="P-loop_NTPase"/>
</dbReference>
<dbReference type="SUPFAM" id="SSF52540">
    <property type="entry name" value="P-loop containing nucleoside triphosphate hydrolases"/>
    <property type="match status" value="1"/>
</dbReference>
<dbReference type="RefSeq" id="WP_221857294.1">
    <property type="nucleotide sequence ID" value="NZ_BAAAYV010000012.1"/>
</dbReference>
<evidence type="ECO:0000256" key="3">
    <source>
        <dbReference type="ARBA" id="ARBA00022741"/>
    </source>
</evidence>
<dbReference type="InterPro" id="IPR017871">
    <property type="entry name" value="ABC_transporter-like_CS"/>
</dbReference>
<proteinExistence type="inferred from homology"/>
<keyword evidence="2" id="KW-0813">Transport</keyword>
<evidence type="ECO:0000256" key="1">
    <source>
        <dbReference type="ARBA" id="ARBA00005417"/>
    </source>
</evidence>
<evidence type="ECO:0000313" key="6">
    <source>
        <dbReference type="EMBL" id="GAA3662796.1"/>
    </source>
</evidence>
<evidence type="ECO:0000313" key="7">
    <source>
        <dbReference type="Proteomes" id="UP001410795"/>
    </source>
</evidence>
<evidence type="ECO:0000259" key="5">
    <source>
        <dbReference type="PROSITE" id="PS50893"/>
    </source>
</evidence>